<evidence type="ECO:0000313" key="8">
    <source>
        <dbReference type="Proteomes" id="UP001596189"/>
    </source>
</evidence>
<dbReference type="PANTHER" id="PTHR30086:SF20">
    <property type="entry name" value="ARGININE EXPORTER PROTEIN ARGO-RELATED"/>
    <property type="match status" value="1"/>
</dbReference>
<name>A0ABW1JI18_9ACTN</name>
<evidence type="ECO:0000313" key="7">
    <source>
        <dbReference type="EMBL" id="MFC6009011.1"/>
    </source>
</evidence>
<evidence type="ECO:0000256" key="2">
    <source>
        <dbReference type="ARBA" id="ARBA00022475"/>
    </source>
</evidence>
<dbReference type="Pfam" id="PF01810">
    <property type="entry name" value="LysE"/>
    <property type="match status" value="1"/>
</dbReference>
<evidence type="ECO:0000256" key="6">
    <source>
        <dbReference type="SAM" id="Phobius"/>
    </source>
</evidence>
<proteinExistence type="predicted"/>
<dbReference type="PANTHER" id="PTHR30086">
    <property type="entry name" value="ARGININE EXPORTER PROTEIN ARGO"/>
    <property type="match status" value="1"/>
</dbReference>
<feature type="transmembrane region" description="Helical" evidence="6">
    <location>
        <begin position="39"/>
        <end position="64"/>
    </location>
</feature>
<keyword evidence="2" id="KW-1003">Cell membrane</keyword>
<protein>
    <submittedName>
        <fullName evidence="7">LysE family transporter</fullName>
    </submittedName>
</protein>
<reference evidence="8" key="1">
    <citation type="journal article" date="2019" name="Int. J. Syst. Evol. Microbiol.">
        <title>The Global Catalogue of Microorganisms (GCM) 10K type strain sequencing project: providing services to taxonomists for standard genome sequencing and annotation.</title>
        <authorList>
            <consortium name="The Broad Institute Genomics Platform"/>
            <consortium name="The Broad Institute Genome Sequencing Center for Infectious Disease"/>
            <person name="Wu L."/>
            <person name="Ma J."/>
        </authorList>
    </citation>
    <scope>NUCLEOTIDE SEQUENCE [LARGE SCALE GENOMIC DNA]</scope>
    <source>
        <strain evidence="8">KACC 14249</strain>
    </source>
</reference>
<evidence type="ECO:0000256" key="5">
    <source>
        <dbReference type="ARBA" id="ARBA00023136"/>
    </source>
</evidence>
<evidence type="ECO:0000256" key="1">
    <source>
        <dbReference type="ARBA" id="ARBA00004651"/>
    </source>
</evidence>
<feature type="transmembrane region" description="Helical" evidence="6">
    <location>
        <begin position="76"/>
        <end position="94"/>
    </location>
</feature>
<organism evidence="7 8">
    <name type="scientific">Angustibacter luteus</name>
    <dbReference type="NCBI Taxonomy" id="658456"/>
    <lineage>
        <taxon>Bacteria</taxon>
        <taxon>Bacillati</taxon>
        <taxon>Actinomycetota</taxon>
        <taxon>Actinomycetes</taxon>
        <taxon>Kineosporiales</taxon>
        <taxon>Kineosporiaceae</taxon>
    </lineage>
</organism>
<sequence length="206" mass="20127">MISALGAGLLAGLGIAVPVGAVGVYLVTLAAHRSVRVAACAALGVASADLVYAVLAVLGGQAVASLAESVAEPLRWVAVVALLLVGAKMAVDAVRHSRAIAEGVHAPSDPSALRAYVSLLGLTLANPATIVYFVALVTGNRAGSGATGGGAAFVLGVFVASASWQLTLVTGGRLLARVATSARGRLVTGLAGSGLVIGLAVWTAVG</sequence>
<keyword evidence="3 6" id="KW-0812">Transmembrane</keyword>
<feature type="transmembrane region" description="Helical" evidence="6">
    <location>
        <begin position="6"/>
        <end position="27"/>
    </location>
</feature>
<evidence type="ECO:0000256" key="4">
    <source>
        <dbReference type="ARBA" id="ARBA00022989"/>
    </source>
</evidence>
<gene>
    <name evidence="7" type="ORF">ACFQDO_17895</name>
</gene>
<comment type="caution">
    <text evidence="7">The sequence shown here is derived from an EMBL/GenBank/DDBJ whole genome shotgun (WGS) entry which is preliminary data.</text>
</comment>
<feature type="transmembrane region" description="Helical" evidence="6">
    <location>
        <begin position="115"/>
        <end position="138"/>
    </location>
</feature>
<keyword evidence="4 6" id="KW-1133">Transmembrane helix</keyword>
<dbReference type="RefSeq" id="WP_345717540.1">
    <property type="nucleotide sequence ID" value="NZ_BAABFP010000007.1"/>
</dbReference>
<keyword evidence="8" id="KW-1185">Reference proteome</keyword>
<comment type="subcellular location">
    <subcellularLocation>
        <location evidence="1">Cell membrane</location>
        <topology evidence="1">Multi-pass membrane protein</topology>
    </subcellularLocation>
</comment>
<dbReference type="Proteomes" id="UP001596189">
    <property type="component" value="Unassembled WGS sequence"/>
</dbReference>
<dbReference type="EMBL" id="JBHSRD010000008">
    <property type="protein sequence ID" value="MFC6009011.1"/>
    <property type="molecule type" value="Genomic_DNA"/>
</dbReference>
<keyword evidence="5 6" id="KW-0472">Membrane</keyword>
<accession>A0ABW1JI18</accession>
<feature type="transmembrane region" description="Helical" evidence="6">
    <location>
        <begin position="150"/>
        <end position="174"/>
    </location>
</feature>
<dbReference type="InterPro" id="IPR001123">
    <property type="entry name" value="LeuE-type"/>
</dbReference>
<feature type="transmembrane region" description="Helical" evidence="6">
    <location>
        <begin position="186"/>
        <end position="205"/>
    </location>
</feature>
<evidence type="ECO:0000256" key="3">
    <source>
        <dbReference type="ARBA" id="ARBA00022692"/>
    </source>
</evidence>